<dbReference type="EMBL" id="HBEC01035256">
    <property type="protein sequence ID" value="CAD8302075.1"/>
    <property type="molecule type" value="Transcribed_RNA"/>
</dbReference>
<feature type="compositionally biased region" description="Basic and acidic residues" evidence="1">
    <location>
        <begin position="64"/>
        <end position="73"/>
    </location>
</feature>
<gene>
    <name evidence="2" type="ORF">CEUR00632_LOCUS16383</name>
</gene>
<reference evidence="2" key="1">
    <citation type="submission" date="2021-01" db="EMBL/GenBank/DDBJ databases">
        <authorList>
            <person name="Corre E."/>
            <person name="Pelletier E."/>
            <person name="Niang G."/>
            <person name="Scheremetjew M."/>
            <person name="Finn R."/>
            <person name="Kale V."/>
            <person name="Holt S."/>
            <person name="Cochrane G."/>
            <person name="Meng A."/>
            <person name="Brown T."/>
            <person name="Cohen L."/>
        </authorList>
    </citation>
    <scope>NUCLEOTIDE SEQUENCE</scope>
    <source>
        <strain evidence="2">CCMP219</strain>
    </source>
</reference>
<organism evidence="2">
    <name type="scientific">Chlamydomonas euryale</name>
    <dbReference type="NCBI Taxonomy" id="1486919"/>
    <lineage>
        <taxon>Eukaryota</taxon>
        <taxon>Viridiplantae</taxon>
        <taxon>Chlorophyta</taxon>
        <taxon>core chlorophytes</taxon>
        <taxon>Chlorophyceae</taxon>
        <taxon>CS clade</taxon>
        <taxon>Chlamydomonadales</taxon>
        <taxon>Chlamydomonadaceae</taxon>
        <taxon>Chlamydomonas</taxon>
    </lineage>
</organism>
<dbReference type="AlphaFoldDB" id="A0A7R9VPT8"/>
<proteinExistence type="predicted"/>
<evidence type="ECO:0000256" key="1">
    <source>
        <dbReference type="SAM" id="MobiDB-lite"/>
    </source>
</evidence>
<feature type="region of interest" description="Disordered" evidence="1">
    <location>
        <begin position="1"/>
        <end position="48"/>
    </location>
</feature>
<accession>A0A7R9VPT8</accession>
<name>A0A7R9VPT8_9CHLO</name>
<feature type="compositionally biased region" description="Low complexity" evidence="1">
    <location>
        <begin position="79"/>
        <end position="89"/>
    </location>
</feature>
<sequence length="118" mass="13279">MGRGLSQRHRQKRAERANDGNLHKARLGKAGATAHLALPEPPGPSELAANFVPRSLKKMLAMKAKADAAEAGRSRKNGQQRQQEQQRTQPIDPPPVPAGKRKQQQQQQQQQQQRRRRE</sequence>
<protein>
    <submittedName>
        <fullName evidence="2">Uncharacterized protein</fullName>
    </submittedName>
</protein>
<evidence type="ECO:0000313" key="2">
    <source>
        <dbReference type="EMBL" id="CAD8302075.1"/>
    </source>
</evidence>
<feature type="region of interest" description="Disordered" evidence="1">
    <location>
        <begin position="61"/>
        <end position="118"/>
    </location>
</feature>
<feature type="compositionally biased region" description="Basic residues" evidence="1">
    <location>
        <begin position="1"/>
        <end position="13"/>
    </location>
</feature>